<dbReference type="EMBL" id="JAPFFF010000019">
    <property type="protein sequence ID" value="KAK8858283.1"/>
    <property type="molecule type" value="Genomic_DNA"/>
</dbReference>
<keyword evidence="6" id="KW-0413">Isomerase</keyword>
<reference evidence="12 13" key="1">
    <citation type="submission" date="2024-04" db="EMBL/GenBank/DDBJ databases">
        <title>Tritrichomonas musculus Genome.</title>
        <authorList>
            <person name="Alves-Ferreira E."/>
            <person name="Grigg M."/>
            <person name="Lorenzi H."/>
            <person name="Galac M."/>
        </authorList>
    </citation>
    <scope>NUCLEOTIDE SEQUENCE [LARGE SCALE GENOMIC DNA]</scope>
    <source>
        <strain evidence="12 13">EAF2021</strain>
    </source>
</reference>
<keyword evidence="3" id="KW-0597">Phosphoprotein</keyword>
<dbReference type="Pfam" id="PF02879">
    <property type="entry name" value="PGM_PMM_II"/>
    <property type="match status" value="1"/>
</dbReference>
<proteinExistence type="inferred from homology"/>
<comment type="similarity">
    <text evidence="2 7">Belongs to the phosphohexose mutase family.</text>
</comment>
<organism evidence="12 13">
    <name type="scientific">Tritrichomonas musculus</name>
    <dbReference type="NCBI Taxonomy" id="1915356"/>
    <lineage>
        <taxon>Eukaryota</taxon>
        <taxon>Metamonada</taxon>
        <taxon>Parabasalia</taxon>
        <taxon>Tritrichomonadida</taxon>
        <taxon>Tritrichomonadidae</taxon>
        <taxon>Tritrichomonas</taxon>
    </lineage>
</organism>
<evidence type="ECO:0000259" key="9">
    <source>
        <dbReference type="Pfam" id="PF02878"/>
    </source>
</evidence>
<feature type="domain" description="Alpha-D-phosphohexomutase alpha/beta/alpha" evidence="10">
    <location>
        <begin position="229"/>
        <end position="314"/>
    </location>
</feature>
<gene>
    <name evidence="12" type="ORF">M9Y10_013385</name>
</gene>
<evidence type="ECO:0000259" key="8">
    <source>
        <dbReference type="Pfam" id="PF00408"/>
    </source>
</evidence>
<dbReference type="PANTHER" id="PTHR45745:SF1">
    <property type="entry name" value="PHOSPHOGLUCOMUTASE 2B-RELATED"/>
    <property type="match status" value="1"/>
</dbReference>
<dbReference type="InterPro" id="IPR005843">
    <property type="entry name" value="A-D-PHexomutase_C"/>
</dbReference>
<evidence type="ECO:0000256" key="2">
    <source>
        <dbReference type="ARBA" id="ARBA00010231"/>
    </source>
</evidence>
<dbReference type="SUPFAM" id="SSF53738">
    <property type="entry name" value="Phosphoglucomutase, first 3 domains"/>
    <property type="match status" value="3"/>
</dbReference>
<evidence type="ECO:0008006" key="14">
    <source>
        <dbReference type="Google" id="ProtNLM"/>
    </source>
</evidence>
<dbReference type="SUPFAM" id="SSF55957">
    <property type="entry name" value="Phosphoglucomutase, C-terminal domain"/>
    <property type="match status" value="1"/>
</dbReference>
<dbReference type="InterPro" id="IPR016066">
    <property type="entry name" value="A-D-PHexomutase_CS"/>
</dbReference>
<comment type="cofactor">
    <cofactor evidence="1">
        <name>Mg(2+)</name>
        <dbReference type="ChEBI" id="CHEBI:18420"/>
    </cofactor>
</comment>
<evidence type="ECO:0000256" key="4">
    <source>
        <dbReference type="ARBA" id="ARBA00022723"/>
    </source>
</evidence>
<dbReference type="InterPro" id="IPR036900">
    <property type="entry name" value="A-D-PHexomutase_C_sf"/>
</dbReference>
<dbReference type="Pfam" id="PF02878">
    <property type="entry name" value="PGM_PMM_I"/>
    <property type="match status" value="1"/>
</dbReference>
<dbReference type="Pfam" id="PF00408">
    <property type="entry name" value="PGM_PMM_IV"/>
    <property type="match status" value="1"/>
</dbReference>
<evidence type="ECO:0000313" key="12">
    <source>
        <dbReference type="EMBL" id="KAK8858283.1"/>
    </source>
</evidence>
<dbReference type="PROSITE" id="PS00710">
    <property type="entry name" value="PGM_PMM"/>
    <property type="match status" value="1"/>
</dbReference>
<protein>
    <recommendedName>
        <fullName evidence="14">Phosphomannomutase</fullName>
    </recommendedName>
</protein>
<evidence type="ECO:0000256" key="3">
    <source>
        <dbReference type="ARBA" id="ARBA00022553"/>
    </source>
</evidence>
<keyword evidence="4 7" id="KW-0479">Metal-binding</keyword>
<dbReference type="InterPro" id="IPR005845">
    <property type="entry name" value="A-D-PHexomutase_a/b/a-II"/>
</dbReference>
<evidence type="ECO:0000256" key="1">
    <source>
        <dbReference type="ARBA" id="ARBA00001946"/>
    </source>
</evidence>
<evidence type="ECO:0000259" key="10">
    <source>
        <dbReference type="Pfam" id="PF02879"/>
    </source>
</evidence>
<keyword evidence="5 7" id="KW-0460">Magnesium</keyword>
<feature type="domain" description="Alpha-D-phosphohexomutase alpha/beta/alpha" evidence="11">
    <location>
        <begin position="321"/>
        <end position="434"/>
    </location>
</feature>
<dbReference type="InterPro" id="IPR005846">
    <property type="entry name" value="A-D-PHexomutase_a/b/a-III"/>
</dbReference>
<feature type="domain" description="Alpha-D-phosphohexomutase C-terminal" evidence="8">
    <location>
        <begin position="476"/>
        <end position="528"/>
    </location>
</feature>
<dbReference type="Gene3D" id="3.30.310.50">
    <property type="entry name" value="Alpha-D-phosphohexomutase, C-terminal domain"/>
    <property type="match status" value="1"/>
</dbReference>
<dbReference type="InterPro" id="IPR005844">
    <property type="entry name" value="A-D-PHexomutase_a/b/a-I"/>
</dbReference>
<evidence type="ECO:0000256" key="7">
    <source>
        <dbReference type="RuleBase" id="RU004326"/>
    </source>
</evidence>
<evidence type="ECO:0000259" key="11">
    <source>
        <dbReference type="Pfam" id="PF02880"/>
    </source>
</evidence>
<dbReference type="Pfam" id="PF02880">
    <property type="entry name" value="PGM_PMM_III"/>
    <property type="match status" value="1"/>
</dbReference>
<feature type="domain" description="Alpha-D-phosphohexomutase alpha/beta/alpha" evidence="9">
    <location>
        <begin position="42"/>
        <end position="186"/>
    </location>
</feature>
<dbReference type="PANTHER" id="PTHR45745">
    <property type="entry name" value="PHOSPHOMANNOMUTASE 45A"/>
    <property type="match status" value="1"/>
</dbReference>
<evidence type="ECO:0000256" key="5">
    <source>
        <dbReference type="ARBA" id="ARBA00022842"/>
    </source>
</evidence>
<sequence>MTSVTQLWKQIQAPGFDPVKGKDLVEQVKNVAMTSEAPAVVNFGTSGWRGEIGTEFTLRNIQVVGAAIVRMYKEASPELLKSLGIANFQELKDRGLVIGHDNRLLGHEFCQIVAREFDKEGVKIYYGGEMATPEFSAAVEMLGAACSVNMTPSHNPSHYNGIKFNPRDGGPAGPEITDVITRLSNEMMKTHKFEPLVNLNWNIIDPLKIYCDFLHKQGTINFEAIKKLLDAGETTLVCDHVHGSTRGRPGAVLNYPKCLISLRTANDPLFGGVAPEPSSKNLEKVRSILDAAKTKHRVGCIMDPDGDRVRFYDGTREIDMNSFGALAFHYMYVHRKEKGCVAKSVATSNFVNIIAEKLGAPINETAVGFKNFRPFLSRDAKQKALIAFEESDGISGLNNTLEKDAQFGLLLALEIVATTGKNLGEYLDDLYKEFGRLYPERSGFEVDKSLVGAPLVAKVDAIGKACAVGSKIKIGNNEKEIKNLLTLDGVKIIFQDDSWMLIRPSGTEPKVRIYTECRDANEKDAMFEAAKALFFKQ</sequence>
<comment type="caution">
    <text evidence="12">The sequence shown here is derived from an EMBL/GenBank/DDBJ whole genome shotgun (WGS) entry which is preliminary data.</text>
</comment>
<evidence type="ECO:0000256" key="6">
    <source>
        <dbReference type="ARBA" id="ARBA00023235"/>
    </source>
</evidence>
<evidence type="ECO:0000313" key="13">
    <source>
        <dbReference type="Proteomes" id="UP001470230"/>
    </source>
</evidence>
<dbReference type="InterPro" id="IPR016055">
    <property type="entry name" value="A-D-PHexomutase_a/b/a-I/II/III"/>
</dbReference>
<dbReference type="Proteomes" id="UP001470230">
    <property type="component" value="Unassembled WGS sequence"/>
</dbReference>
<name>A0ABR2I721_9EUKA</name>
<dbReference type="Gene3D" id="3.40.120.10">
    <property type="entry name" value="Alpha-D-Glucose-1,6-Bisphosphate, subunit A, domain 3"/>
    <property type="match status" value="3"/>
</dbReference>
<keyword evidence="13" id="KW-1185">Reference proteome</keyword>
<accession>A0ABR2I721</accession>